<dbReference type="Proteomes" id="UP000823388">
    <property type="component" value="Chromosome 9K"/>
</dbReference>
<sequence length="195" mass="20106">MAASMLNYVFCVPMFKTLSRLPTAPSLSRSLSLLSAAVPLALLRSGRLLPSSGEGKGWGPPPPRPSPPSSLRPPLRPHLALLPSPLRRAPGGASPRHRLEGTSLRSPSPPSPPSPANGPLLPVPSLIPRCPILDPAGDISLPPHRLVSARVSATSGASYTEIQSPSGCFTSIGGSALGPQFVAEALAPDNPPLKV</sequence>
<gene>
    <name evidence="2" type="ORF">PVAP13_9KG274926</name>
</gene>
<comment type="caution">
    <text evidence="2">The sequence shown here is derived from an EMBL/GenBank/DDBJ whole genome shotgun (WGS) entry which is preliminary data.</text>
</comment>
<feature type="compositionally biased region" description="Pro residues" evidence="1">
    <location>
        <begin position="59"/>
        <end position="76"/>
    </location>
</feature>
<name>A0A8T0NL38_PANVG</name>
<feature type="compositionally biased region" description="Low complexity" evidence="1">
    <location>
        <begin position="77"/>
        <end position="92"/>
    </location>
</feature>
<feature type="compositionally biased region" description="Pro residues" evidence="1">
    <location>
        <begin position="107"/>
        <end position="116"/>
    </location>
</feature>
<evidence type="ECO:0000313" key="3">
    <source>
        <dbReference type="Proteomes" id="UP000823388"/>
    </source>
</evidence>
<evidence type="ECO:0000256" key="1">
    <source>
        <dbReference type="SAM" id="MobiDB-lite"/>
    </source>
</evidence>
<proteinExistence type="predicted"/>
<accession>A0A8T0NL38</accession>
<evidence type="ECO:0000313" key="2">
    <source>
        <dbReference type="EMBL" id="KAG2549953.1"/>
    </source>
</evidence>
<keyword evidence="3" id="KW-1185">Reference proteome</keyword>
<protein>
    <submittedName>
        <fullName evidence="2">Uncharacterized protein</fullName>
    </submittedName>
</protein>
<organism evidence="2 3">
    <name type="scientific">Panicum virgatum</name>
    <name type="common">Blackwell switchgrass</name>
    <dbReference type="NCBI Taxonomy" id="38727"/>
    <lineage>
        <taxon>Eukaryota</taxon>
        <taxon>Viridiplantae</taxon>
        <taxon>Streptophyta</taxon>
        <taxon>Embryophyta</taxon>
        <taxon>Tracheophyta</taxon>
        <taxon>Spermatophyta</taxon>
        <taxon>Magnoliopsida</taxon>
        <taxon>Liliopsida</taxon>
        <taxon>Poales</taxon>
        <taxon>Poaceae</taxon>
        <taxon>PACMAD clade</taxon>
        <taxon>Panicoideae</taxon>
        <taxon>Panicodae</taxon>
        <taxon>Paniceae</taxon>
        <taxon>Panicinae</taxon>
        <taxon>Panicum</taxon>
        <taxon>Panicum sect. Hiantes</taxon>
    </lineage>
</organism>
<feature type="region of interest" description="Disordered" evidence="1">
    <location>
        <begin position="52"/>
        <end position="121"/>
    </location>
</feature>
<dbReference type="AlphaFoldDB" id="A0A8T0NL38"/>
<reference evidence="2" key="1">
    <citation type="submission" date="2020-05" db="EMBL/GenBank/DDBJ databases">
        <title>WGS assembly of Panicum virgatum.</title>
        <authorList>
            <person name="Lovell J.T."/>
            <person name="Jenkins J."/>
            <person name="Shu S."/>
            <person name="Juenger T.E."/>
            <person name="Schmutz J."/>
        </authorList>
    </citation>
    <scope>NUCLEOTIDE SEQUENCE</scope>
    <source>
        <strain evidence="2">AP13</strain>
    </source>
</reference>
<dbReference type="EMBL" id="CM029053">
    <property type="protein sequence ID" value="KAG2549953.1"/>
    <property type="molecule type" value="Genomic_DNA"/>
</dbReference>